<dbReference type="AlphaFoldDB" id="A0A5B6WA93"/>
<comment type="caution">
    <text evidence="3">The sequence shown here is derived from an EMBL/GenBank/DDBJ whole genome shotgun (WGS) entry which is preliminary data.</text>
</comment>
<dbReference type="Pfam" id="PF22936">
    <property type="entry name" value="Pol_BBD"/>
    <property type="match status" value="1"/>
</dbReference>
<evidence type="ECO:0000313" key="3">
    <source>
        <dbReference type="EMBL" id="KAA3477742.1"/>
    </source>
</evidence>
<dbReference type="OrthoDB" id="1932348at2759"/>
<dbReference type="Proteomes" id="UP000325315">
    <property type="component" value="Unassembled WGS sequence"/>
</dbReference>
<proteinExistence type="predicted"/>
<feature type="region of interest" description="Disordered" evidence="1">
    <location>
        <begin position="1"/>
        <end position="22"/>
    </location>
</feature>
<feature type="domain" description="Retrovirus-related Pol polyprotein from transposon TNT 1-94-like beta-barrel" evidence="2">
    <location>
        <begin position="32"/>
        <end position="78"/>
    </location>
</feature>
<gene>
    <name evidence="3" type="ORF">EPI10_011607</name>
</gene>
<dbReference type="EMBL" id="SMMG02000004">
    <property type="protein sequence ID" value="KAA3477742.1"/>
    <property type="molecule type" value="Genomic_DNA"/>
</dbReference>
<protein>
    <submittedName>
        <fullName evidence="3">Copia protein</fullName>
    </submittedName>
</protein>
<dbReference type="InterPro" id="IPR054722">
    <property type="entry name" value="PolX-like_BBD"/>
</dbReference>
<reference evidence="4" key="1">
    <citation type="journal article" date="2019" name="Plant Biotechnol. J.">
        <title>Genome sequencing of the Australian wild diploid species Gossypium australe highlights disease resistance and delayed gland morphogenesis.</title>
        <authorList>
            <person name="Cai Y."/>
            <person name="Cai X."/>
            <person name="Wang Q."/>
            <person name="Wang P."/>
            <person name="Zhang Y."/>
            <person name="Cai C."/>
            <person name="Xu Y."/>
            <person name="Wang K."/>
            <person name="Zhou Z."/>
            <person name="Wang C."/>
            <person name="Geng S."/>
            <person name="Li B."/>
            <person name="Dong Q."/>
            <person name="Hou Y."/>
            <person name="Wang H."/>
            <person name="Ai P."/>
            <person name="Liu Z."/>
            <person name="Yi F."/>
            <person name="Sun M."/>
            <person name="An G."/>
            <person name="Cheng J."/>
            <person name="Zhang Y."/>
            <person name="Shi Q."/>
            <person name="Xie Y."/>
            <person name="Shi X."/>
            <person name="Chang Y."/>
            <person name="Huang F."/>
            <person name="Chen Y."/>
            <person name="Hong S."/>
            <person name="Mi L."/>
            <person name="Sun Q."/>
            <person name="Zhang L."/>
            <person name="Zhou B."/>
            <person name="Peng R."/>
            <person name="Zhang X."/>
            <person name="Liu F."/>
        </authorList>
    </citation>
    <scope>NUCLEOTIDE SEQUENCE [LARGE SCALE GENOMIC DNA]</scope>
    <source>
        <strain evidence="4">cv. PA1801</strain>
    </source>
</reference>
<evidence type="ECO:0000259" key="2">
    <source>
        <dbReference type="Pfam" id="PF22936"/>
    </source>
</evidence>
<name>A0A5B6WA93_9ROSI</name>
<evidence type="ECO:0000313" key="4">
    <source>
        <dbReference type="Proteomes" id="UP000325315"/>
    </source>
</evidence>
<sequence length="151" mass="17584">MATWSGSDSSESDEKNEEEHCFKERNSKKNTWYLDSGCSRHMICEKSHFMELMPKNGGEVTFGDNSKGLIEEIYQVEQNQESHEDQGISELVQELKIDELQEPTHIERESTHPRELSYVKDGHIIAFISFIEPKNIDVALNDEFWIMVMQE</sequence>
<organism evidence="3 4">
    <name type="scientific">Gossypium australe</name>
    <dbReference type="NCBI Taxonomy" id="47621"/>
    <lineage>
        <taxon>Eukaryota</taxon>
        <taxon>Viridiplantae</taxon>
        <taxon>Streptophyta</taxon>
        <taxon>Embryophyta</taxon>
        <taxon>Tracheophyta</taxon>
        <taxon>Spermatophyta</taxon>
        <taxon>Magnoliopsida</taxon>
        <taxon>eudicotyledons</taxon>
        <taxon>Gunneridae</taxon>
        <taxon>Pentapetalae</taxon>
        <taxon>rosids</taxon>
        <taxon>malvids</taxon>
        <taxon>Malvales</taxon>
        <taxon>Malvaceae</taxon>
        <taxon>Malvoideae</taxon>
        <taxon>Gossypium</taxon>
    </lineage>
</organism>
<accession>A0A5B6WA93</accession>
<keyword evidence="4" id="KW-1185">Reference proteome</keyword>
<evidence type="ECO:0000256" key="1">
    <source>
        <dbReference type="SAM" id="MobiDB-lite"/>
    </source>
</evidence>